<accession>A0A923NBT6</accession>
<dbReference type="PROSITE" id="PS50110">
    <property type="entry name" value="RESPONSE_REGULATORY"/>
    <property type="match status" value="1"/>
</dbReference>
<evidence type="ECO:0000259" key="3">
    <source>
        <dbReference type="PROSITE" id="PS50110"/>
    </source>
</evidence>
<evidence type="ECO:0000256" key="2">
    <source>
        <dbReference type="PROSITE-ProRule" id="PRU00169"/>
    </source>
</evidence>
<protein>
    <submittedName>
        <fullName evidence="4">Response regulator</fullName>
    </submittedName>
</protein>
<keyword evidence="5" id="KW-1185">Reference proteome</keyword>
<gene>
    <name evidence="4" type="ORF">H8S84_16935</name>
</gene>
<dbReference type="InterPro" id="IPR001789">
    <property type="entry name" value="Sig_transdc_resp-reg_receiver"/>
</dbReference>
<organism evidence="4 5">
    <name type="scientific">Pontibacter cellulosilyticus</name>
    <dbReference type="NCBI Taxonomy" id="1720253"/>
    <lineage>
        <taxon>Bacteria</taxon>
        <taxon>Pseudomonadati</taxon>
        <taxon>Bacteroidota</taxon>
        <taxon>Cytophagia</taxon>
        <taxon>Cytophagales</taxon>
        <taxon>Hymenobacteraceae</taxon>
        <taxon>Pontibacter</taxon>
    </lineage>
</organism>
<feature type="modified residue" description="4-aspartylphosphate" evidence="2">
    <location>
        <position position="52"/>
    </location>
</feature>
<dbReference type="Gene3D" id="3.40.50.2300">
    <property type="match status" value="1"/>
</dbReference>
<dbReference type="CDD" id="cd17574">
    <property type="entry name" value="REC_OmpR"/>
    <property type="match status" value="1"/>
</dbReference>
<evidence type="ECO:0000313" key="4">
    <source>
        <dbReference type="EMBL" id="MBC5994532.1"/>
    </source>
</evidence>
<name>A0A923NBT6_9BACT</name>
<dbReference type="InterPro" id="IPR011006">
    <property type="entry name" value="CheY-like_superfamily"/>
</dbReference>
<dbReference type="PANTHER" id="PTHR44591:SF23">
    <property type="entry name" value="CHEY SUBFAMILY"/>
    <property type="match status" value="1"/>
</dbReference>
<dbReference type="RefSeq" id="WP_187068549.1">
    <property type="nucleotide sequence ID" value="NZ_JACRVF010000005.1"/>
</dbReference>
<proteinExistence type="predicted"/>
<comment type="caution">
    <text evidence="4">The sequence shown here is derived from an EMBL/GenBank/DDBJ whole genome shotgun (WGS) entry which is preliminary data.</text>
</comment>
<dbReference type="SUPFAM" id="SSF52172">
    <property type="entry name" value="CheY-like"/>
    <property type="match status" value="1"/>
</dbReference>
<reference evidence="4" key="1">
    <citation type="submission" date="2020-08" db="EMBL/GenBank/DDBJ databases">
        <title>Pontibacter sp. SD6 16S ribosomal RNA gene Genome sequencing and assembly.</title>
        <authorList>
            <person name="Kang M."/>
        </authorList>
    </citation>
    <scope>NUCLEOTIDE SEQUENCE</scope>
    <source>
        <strain evidence="4">SD6</strain>
    </source>
</reference>
<dbReference type="Proteomes" id="UP000603640">
    <property type="component" value="Unassembled WGS sequence"/>
</dbReference>
<dbReference type="AlphaFoldDB" id="A0A923NBT6"/>
<dbReference type="PANTHER" id="PTHR44591">
    <property type="entry name" value="STRESS RESPONSE REGULATOR PROTEIN 1"/>
    <property type="match status" value="1"/>
</dbReference>
<dbReference type="SMART" id="SM00448">
    <property type="entry name" value="REC"/>
    <property type="match status" value="1"/>
</dbReference>
<evidence type="ECO:0000256" key="1">
    <source>
        <dbReference type="ARBA" id="ARBA00022553"/>
    </source>
</evidence>
<dbReference type="GO" id="GO:0000160">
    <property type="term" value="P:phosphorelay signal transduction system"/>
    <property type="evidence" value="ECO:0007669"/>
    <property type="project" value="InterPro"/>
</dbReference>
<sequence length="136" mass="15403">MKTVLVIEDNMFVRENIAEMLMLANYKVLKAENGKAGIEQALQQKPDIVVCDIMMPLMDGYAVLQEFKKAPELEDIPFVFLSAKSKSENIREGIEAGADDYITKPFQESELLNAVKGGLLNINEQHKQTRRPYRQG</sequence>
<keyword evidence="1 2" id="KW-0597">Phosphoprotein</keyword>
<dbReference type="EMBL" id="JACRVF010000005">
    <property type="protein sequence ID" value="MBC5994532.1"/>
    <property type="molecule type" value="Genomic_DNA"/>
</dbReference>
<feature type="domain" description="Response regulatory" evidence="3">
    <location>
        <begin position="3"/>
        <end position="119"/>
    </location>
</feature>
<evidence type="ECO:0000313" key="5">
    <source>
        <dbReference type="Proteomes" id="UP000603640"/>
    </source>
</evidence>
<dbReference type="Pfam" id="PF00072">
    <property type="entry name" value="Response_reg"/>
    <property type="match status" value="1"/>
</dbReference>
<dbReference type="InterPro" id="IPR050595">
    <property type="entry name" value="Bact_response_regulator"/>
</dbReference>